<keyword evidence="1" id="KW-0862">Zinc</keyword>
<dbReference type="PANTHER" id="PTHR45676">
    <property type="entry name" value="RING-H2 FINGER PROTEIN ATL51-RELATED"/>
    <property type="match status" value="1"/>
</dbReference>
<name>A0A7J6LV24_PEROL</name>
<dbReference type="Gene3D" id="3.30.40.10">
    <property type="entry name" value="Zinc/RING finger domain, C3HC4 (zinc finger)"/>
    <property type="match status" value="1"/>
</dbReference>
<organism evidence="4 5">
    <name type="scientific">Perkinsus olseni</name>
    <name type="common">Perkinsus atlanticus</name>
    <dbReference type="NCBI Taxonomy" id="32597"/>
    <lineage>
        <taxon>Eukaryota</taxon>
        <taxon>Sar</taxon>
        <taxon>Alveolata</taxon>
        <taxon>Perkinsozoa</taxon>
        <taxon>Perkinsea</taxon>
        <taxon>Perkinsida</taxon>
        <taxon>Perkinsidae</taxon>
        <taxon>Perkinsus</taxon>
    </lineage>
</organism>
<dbReference type="SUPFAM" id="SSF57850">
    <property type="entry name" value="RING/U-box"/>
    <property type="match status" value="1"/>
</dbReference>
<dbReference type="OrthoDB" id="21204at2759"/>
<keyword evidence="1" id="KW-0863">Zinc-finger</keyword>
<proteinExistence type="predicted"/>
<dbReference type="InterPro" id="IPR001841">
    <property type="entry name" value="Znf_RING"/>
</dbReference>
<dbReference type="InterPro" id="IPR013083">
    <property type="entry name" value="Znf_RING/FYVE/PHD"/>
</dbReference>
<sequence>MSFTSWPYISIVIALVCGTVLVILWYKYVERRNGHLVFRAPYQNQPSRCDTLEEQKARLQELMDKTKVVNMQRPAKGPLMDRLTSQRSIMSIASLRAAVSNESTSEIDEPDDSDEGLLHASSFECPICLADCRDDPGVRLLPCGHCFHAHCIRAWFVQQLIKPTCPLCRSPVLPAINDNTKILLTAA</sequence>
<keyword evidence="1" id="KW-0479">Metal-binding</keyword>
<keyword evidence="2" id="KW-0812">Transmembrane</keyword>
<protein>
    <recommendedName>
        <fullName evidence="3">RING-type domain-containing protein</fullName>
    </recommendedName>
</protein>
<evidence type="ECO:0000313" key="4">
    <source>
        <dbReference type="EMBL" id="KAF4662840.1"/>
    </source>
</evidence>
<dbReference type="UniPathway" id="UPA00143"/>
<gene>
    <name evidence="4" type="ORF">FOZ61_002144</name>
</gene>
<evidence type="ECO:0000256" key="1">
    <source>
        <dbReference type="PROSITE-ProRule" id="PRU00175"/>
    </source>
</evidence>
<reference evidence="4 5" key="1">
    <citation type="submission" date="2020-04" db="EMBL/GenBank/DDBJ databases">
        <title>Perkinsus olseni comparative genomics.</title>
        <authorList>
            <person name="Bogema D.R."/>
        </authorList>
    </citation>
    <scope>NUCLEOTIDE SEQUENCE [LARGE SCALE GENOMIC DNA]</scope>
    <source>
        <strain evidence="4">ATCC PRA-179</strain>
    </source>
</reference>
<dbReference type="SMART" id="SM00184">
    <property type="entry name" value="RING"/>
    <property type="match status" value="1"/>
</dbReference>
<dbReference type="EMBL" id="JABAHT010000158">
    <property type="protein sequence ID" value="KAF4662840.1"/>
    <property type="molecule type" value="Genomic_DNA"/>
</dbReference>
<dbReference type="GO" id="GO:0008270">
    <property type="term" value="F:zinc ion binding"/>
    <property type="evidence" value="ECO:0007669"/>
    <property type="project" value="UniProtKB-KW"/>
</dbReference>
<accession>A0A7J6LV24</accession>
<dbReference type="Pfam" id="PF13639">
    <property type="entry name" value="zf-RING_2"/>
    <property type="match status" value="1"/>
</dbReference>
<dbReference type="GO" id="GO:0016567">
    <property type="term" value="P:protein ubiquitination"/>
    <property type="evidence" value="ECO:0007669"/>
    <property type="project" value="UniProtKB-UniPathway"/>
</dbReference>
<evidence type="ECO:0000256" key="2">
    <source>
        <dbReference type="SAM" id="Phobius"/>
    </source>
</evidence>
<comment type="caution">
    <text evidence="4">The sequence shown here is derived from an EMBL/GenBank/DDBJ whole genome shotgun (WGS) entry which is preliminary data.</text>
</comment>
<keyword evidence="2" id="KW-1133">Transmembrane helix</keyword>
<dbReference type="PANTHER" id="PTHR45676:SF182">
    <property type="entry name" value="RING-TYPE E3 UBIQUITIN TRANSFERASE"/>
    <property type="match status" value="1"/>
</dbReference>
<keyword evidence="2" id="KW-0472">Membrane</keyword>
<feature type="domain" description="RING-type" evidence="3">
    <location>
        <begin position="125"/>
        <end position="169"/>
    </location>
</feature>
<dbReference type="PROSITE" id="PS50089">
    <property type="entry name" value="ZF_RING_2"/>
    <property type="match status" value="1"/>
</dbReference>
<dbReference type="Proteomes" id="UP000570595">
    <property type="component" value="Unassembled WGS sequence"/>
</dbReference>
<feature type="transmembrane region" description="Helical" evidence="2">
    <location>
        <begin position="6"/>
        <end position="26"/>
    </location>
</feature>
<evidence type="ECO:0000259" key="3">
    <source>
        <dbReference type="PROSITE" id="PS50089"/>
    </source>
</evidence>
<evidence type="ECO:0000313" key="5">
    <source>
        <dbReference type="Proteomes" id="UP000570595"/>
    </source>
</evidence>
<dbReference type="AlphaFoldDB" id="A0A7J6LV24"/>